<accession>A0AA88CTC2</accession>
<sequence length="340" mass="38090">MEDPTNFTCDKYQLMNSLDDQHYMTPLDELLNFQSFSSQESYATSPIFVPNMSENLICNSVPPESPVVEKLVSKQLKSSMASTSSSSQIITFENSNLGPNIEAAGSTGYLIFKSFHDETQSCAPNYEEEVMIKTRVGSMCSSTPSYSQEHVVAERKRREKLTQRFVALSAVIPGLKKLDKASVLEGAIKYVKDLEERVRTLEDQASKKTVESVVFAKRSLSSQIISTADHEDSVSLPDYRYHEMNLYSCSDQPLPEIEARVLNKDVLIRIHCEKQKGISCNLANILGEIEKHHLTVVNSSVMPLGSFTIDITVVAQMDVGFCMDAKELEKNLRETLLNYS</sequence>
<evidence type="ECO:0000256" key="1">
    <source>
        <dbReference type="ARBA" id="ARBA00004123"/>
    </source>
</evidence>
<dbReference type="InterPro" id="IPR052610">
    <property type="entry name" value="bHLH_transcription_regulator"/>
</dbReference>
<keyword evidence="2" id="KW-0805">Transcription regulation</keyword>
<keyword evidence="8" id="KW-1185">Reference proteome</keyword>
<dbReference type="PANTHER" id="PTHR45959:SF72">
    <property type="entry name" value="BHLH DOMAIN-CONTAINING PROTEIN"/>
    <property type="match status" value="1"/>
</dbReference>
<name>A0AA88CTC2_FICCA</name>
<dbReference type="Pfam" id="PF00010">
    <property type="entry name" value="HLH"/>
    <property type="match status" value="1"/>
</dbReference>
<evidence type="ECO:0000256" key="5">
    <source>
        <dbReference type="SAM" id="Coils"/>
    </source>
</evidence>
<dbReference type="SMART" id="SM00353">
    <property type="entry name" value="HLH"/>
    <property type="match status" value="1"/>
</dbReference>
<comment type="caution">
    <text evidence="7">The sequence shown here is derived from an EMBL/GenBank/DDBJ whole genome shotgun (WGS) entry which is preliminary data.</text>
</comment>
<dbReference type="Proteomes" id="UP001187192">
    <property type="component" value="Unassembled WGS sequence"/>
</dbReference>
<dbReference type="SUPFAM" id="SSF47459">
    <property type="entry name" value="HLH, helix-loop-helix DNA-binding domain"/>
    <property type="match status" value="1"/>
</dbReference>
<proteinExistence type="predicted"/>
<evidence type="ECO:0000313" key="7">
    <source>
        <dbReference type="EMBL" id="GMN34148.1"/>
    </source>
</evidence>
<dbReference type="PANTHER" id="PTHR45959">
    <property type="entry name" value="BHLH TRANSCRIPTION FACTOR"/>
    <property type="match status" value="1"/>
</dbReference>
<dbReference type="GO" id="GO:0005634">
    <property type="term" value="C:nucleus"/>
    <property type="evidence" value="ECO:0007669"/>
    <property type="project" value="UniProtKB-SubCell"/>
</dbReference>
<dbReference type="GO" id="GO:0046983">
    <property type="term" value="F:protein dimerization activity"/>
    <property type="evidence" value="ECO:0007669"/>
    <property type="project" value="InterPro"/>
</dbReference>
<protein>
    <recommendedName>
        <fullName evidence="6">BHLH domain-containing protein</fullName>
    </recommendedName>
</protein>
<gene>
    <name evidence="7" type="ORF">TIFTF001_004533</name>
</gene>
<dbReference type="AlphaFoldDB" id="A0AA88CTC2"/>
<evidence type="ECO:0000256" key="3">
    <source>
        <dbReference type="ARBA" id="ARBA00023163"/>
    </source>
</evidence>
<keyword evidence="5" id="KW-0175">Coiled coil</keyword>
<evidence type="ECO:0000256" key="4">
    <source>
        <dbReference type="ARBA" id="ARBA00023242"/>
    </source>
</evidence>
<dbReference type="InterPro" id="IPR011598">
    <property type="entry name" value="bHLH_dom"/>
</dbReference>
<reference evidence="7" key="1">
    <citation type="submission" date="2023-07" db="EMBL/GenBank/DDBJ databases">
        <title>draft genome sequence of fig (Ficus carica).</title>
        <authorList>
            <person name="Takahashi T."/>
            <person name="Nishimura K."/>
        </authorList>
    </citation>
    <scope>NUCLEOTIDE SEQUENCE</scope>
</reference>
<dbReference type="PROSITE" id="PS50888">
    <property type="entry name" value="BHLH"/>
    <property type="match status" value="1"/>
</dbReference>
<dbReference type="EMBL" id="BTGU01000004">
    <property type="protein sequence ID" value="GMN34148.1"/>
    <property type="molecule type" value="Genomic_DNA"/>
</dbReference>
<dbReference type="Gene3D" id="4.10.280.10">
    <property type="entry name" value="Helix-loop-helix DNA-binding domain"/>
    <property type="match status" value="1"/>
</dbReference>
<evidence type="ECO:0000256" key="2">
    <source>
        <dbReference type="ARBA" id="ARBA00023015"/>
    </source>
</evidence>
<feature type="coiled-coil region" evidence="5">
    <location>
        <begin position="184"/>
        <end position="211"/>
    </location>
</feature>
<keyword evidence="4" id="KW-0539">Nucleus</keyword>
<evidence type="ECO:0000259" key="6">
    <source>
        <dbReference type="PROSITE" id="PS50888"/>
    </source>
</evidence>
<evidence type="ECO:0000313" key="8">
    <source>
        <dbReference type="Proteomes" id="UP001187192"/>
    </source>
</evidence>
<keyword evidence="3" id="KW-0804">Transcription</keyword>
<feature type="domain" description="BHLH" evidence="6">
    <location>
        <begin position="145"/>
        <end position="194"/>
    </location>
</feature>
<comment type="subcellular location">
    <subcellularLocation>
        <location evidence="1">Nucleus</location>
    </subcellularLocation>
</comment>
<organism evidence="7 8">
    <name type="scientific">Ficus carica</name>
    <name type="common">Common fig</name>
    <dbReference type="NCBI Taxonomy" id="3494"/>
    <lineage>
        <taxon>Eukaryota</taxon>
        <taxon>Viridiplantae</taxon>
        <taxon>Streptophyta</taxon>
        <taxon>Embryophyta</taxon>
        <taxon>Tracheophyta</taxon>
        <taxon>Spermatophyta</taxon>
        <taxon>Magnoliopsida</taxon>
        <taxon>eudicotyledons</taxon>
        <taxon>Gunneridae</taxon>
        <taxon>Pentapetalae</taxon>
        <taxon>rosids</taxon>
        <taxon>fabids</taxon>
        <taxon>Rosales</taxon>
        <taxon>Moraceae</taxon>
        <taxon>Ficeae</taxon>
        <taxon>Ficus</taxon>
    </lineage>
</organism>
<dbReference type="InterPro" id="IPR036638">
    <property type="entry name" value="HLH_DNA-bd_sf"/>
</dbReference>